<organism evidence="2 3">
    <name type="scientific">Crucibulum laeve</name>
    <dbReference type="NCBI Taxonomy" id="68775"/>
    <lineage>
        <taxon>Eukaryota</taxon>
        <taxon>Fungi</taxon>
        <taxon>Dikarya</taxon>
        <taxon>Basidiomycota</taxon>
        <taxon>Agaricomycotina</taxon>
        <taxon>Agaricomycetes</taxon>
        <taxon>Agaricomycetidae</taxon>
        <taxon>Agaricales</taxon>
        <taxon>Agaricineae</taxon>
        <taxon>Nidulariaceae</taxon>
        <taxon>Crucibulum</taxon>
    </lineage>
</organism>
<dbReference type="OrthoDB" id="2687560at2759"/>
<feature type="compositionally biased region" description="Pro residues" evidence="1">
    <location>
        <begin position="248"/>
        <end position="258"/>
    </location>
</feature>
<evidence type="ECO:0000313" key="3">
    <source>
        <dbReference type="Proteomes" id="UP000308652"/>
    </source>
</evidence>
<feature type="region of interest" description="Disordered" evidence="1">
    <location>
        <begin position="97"/>
        <end position="121"/>
    </location>
</feature>
<dbReference type="STRING" id="68775.A0A5C3LR94"/>
<gene>
    <name evidence="2" type="ORF">BDQ12DRAFT_688036</name>
</gene>
<sequence length="578" mass="63561">MTDEVRFLRREWKRNKPHLPKSTSLPIFQLIPKDRPIFTCRQCGFTNTLIPLCLWCCWTSDDAHRQFELSTPRARRITAPARVFCNLAVWGVTSSSHHHETRSYPTSVAPSKTPSRAARAASNPWSLLNITPSASTGEAMALRRRDADIRGTRTGKDGTGGYQVTTGKAPGGSMRHVWRREGETRRVEKDSDNVATGTVSSFSQPSFGRDIRTAGSSPTRLRRPIPISFLTDDAPTSSPTSVDRSQPEPDPNLTPNPRPNSNATSTTMNTMHAMKTLSTKSSRSLARHFILDLNTATTTTNDMHIYDTPPKSPSSPTSAKNVSQLYFQQQQQEKQQRTLRRKKHLSIFRASAPGLSDPEPISIELTMHRPQSSQSDFEAKPASSPPSSFVPTHTRSSSQPNNGSPSVRLGHPSRPYYTAIRKNVSRPTSTSSAITSDDLPASFRPQSYPISMSQPRPVTMNSLLSSSPPSPSPLSTSFPPSTFSQSSVSPYSEAYDDLSPRSLPGLPQTFSYNRSLGGGFSMSGETELRMALAGGGHSAGAARGEDTYRFRDMRRDAGLMGRVKKLRRGLKELLAAKK</sequence>
<dbReference type="AlphaFoldDB" id="A0A5C3LR94"/>
<feature type="compositionally biased region" description="Polar residues" evidence="1">
    <location>
        <begin position="425"/>
        <end position="435"/>
    </location>
</feature>
<feature type="compositionally biased region" description="Basic and acidic residues" evidence="1">
    <location>
        <begin position="179"/>
        <end position="192"/>
    </location>
</feature>
<dbReference type="EMBL" id="ML213620">
    <property type="protein sequence ID" value="TFK35614.1"/>
    <property type="molecule type" value="Genomic_DNA"/>
</dbReference>
<protein>
    <submittedName>
        <fullName evidence="2">Uncharacterized protein</fullName>
    </submittedName>
</protein>
<feature type="region of interest" description="Disordered" evidence="1">
    <location>
        <begin position="150"/>
        <end position="266"/>
    </location>
</feature>
<evidence type="ECO:0000256" key="1">
    <source>
        <dbReference type="SAM" id="MobiDB-lite"/>
    </source>
</evidence>
<feature type="region of interest" description="Disordered" evidence="1">
    <location>
        <begin position="301"/>
        <end position="341"/>
    </location>
</feature>
<feature type="compositionally biased region" description="Polar residues" evidence="1">
    <location>
        <begin position="444"/>
        <end position="461"/>
    </location>
</feature>
<feature type="compositionally biased region" description="Polar residues" evidence="1">
    <location>
        <begin position="385"/>
        <end position="405"/>
    </location>
</feature>
<proteinExistence type="predicted"/>
<feature type="compositionally biased region" description="Polar residues" evidence="1">
    <location>
        <begin position="234"/>
        <end position="244"/>
    </location>
</feature>
<feature type="compositionally biased region" description="Polar residues" evidence="1">
    <location>
        <begin position="193"/>
        <end position="206"/>
    </location>
</feature>
<feature type="region of interest" description="Disordered" evidence="1">
    <location>
        <begin position="369"/>
        <end position="502"/>
    </location>
</feature>
<evidence type="ECO:0000313" key="2">
    <source>
        <dbReference type="EMBL" id="TFK35614.1"/>
    </source>
</evidence>
<feature type="compositionally biased region" description="Polar residues" evidence="1">
    <location>
        <begin position="103"/>
        <end position="114"/>
    </location>
</feature>
<feature type="compositionally biased region" description="Low complexity" evidence="1">
    <location>
        <begin position="462"/>
        <end position="492"/>
    </location>
</feature>
<name>A0A5C3LR94_9AGAR</name>
<keyword evidence="3" id="KW-1185">Reference proteome</keyword>
<reference evidence="2 3" key="1">
    <citation type="journal article" date="2019" name="Nat. Ecol. Evol.">
        <title>Megaphylogeny resolves global patterns of mushroom evolution.</title>
        <authorList>
            <person name="Varga T."/>
            <person name="Krizsan K."/>
            <person name="Foldi C."/>
            <person name="Dima B."/>
            <person name="Sanchez-Garcia M."/>
            <person name="Sanchez-Ramirez S."/>
            <person name="Szollosi G.J."/>
            <person name="Szarkandi J.G."/>
            <person name="Papp V."/>
            <person name="Albert L."/>
            <person name="Andreopoulos W."/>
            <person name="Angelini C."/>
            <person name="Antonin V."/>
            <person name="Barry K.W."/>
            <person name="Bougher N.L."/>
            <person name="Buchanan P."/>
            <person name="Buyck B."/>
            <person name="Bense V."/>
            <person name="Catcheside P."/>
            <person name="Chovatia M."/>
            <person name="Cooper J."/>
            <person name="Damon W."/>
            <person name="Desjardin D."/>
            <person name="Finy P."/>
            <person name="Geml J."/>
            <person name="Haridas S."/>
            <person name="Hughes K."/>
            <person name="Justo A."/>
            <person name="Karasinski D."/>
            <person name="Kautmanova I."/>
            <person name="Kiss B."/>
            <person name="Kocsube S."/>
            <person name="Kotiranta H."/>
            <person name="LaButti K.M."/>
            <person name="Lechner B.E."/>
            <person name="Liimatainen K."/>
            <person name="Lipzen A."/>
            <person name="Lukacs Z."/>
            <person name="Mihaltcheva S."/>
            <person name="Morgado L.N."/>
            <person name="Niskanen T."/>
            <person name="Noordeloos M.E."/>
            <person name="Ohm R.A."/>
            <person name="Ortiz-Santana B."/>
            <person name="Ovrebo C."/>
            <person name="Racz N."/>
            <person name="Riley R."/>
            <person name="Savchenko A."/>
            <person name="Shiryaev A."/>
            <person name="Soop K."/>
            <person name="Spirin V."/>
            <person name="Szebenyi C."/>
            <person name="Tomsovsky M."/>
            <person name="Tulloss R.E."/>
            <person name="Uehling J."/>
            <person name="Grigoriev I.V."/>
            <person name="Vagvolgyi C."/>
            <person name="Papp T."/>
            <person name="Martin F.M."/>
            <person name="Miettinen O."/>
            <person name="Hibbett D.S."/>
            <person name="Nagy L.G."/>
        </authorList>
    </citation>
    <scope>NUCLEOTIDE SEQUENCE [LARGE SCALE GENOMIC DNA]</scope>
    <source>
        <strain evidence="2 3">CBS 166.37</strain>
    </source>
</reference>
<dbReference type="Proteomes" id="UP000308652">
    <property type="component" value="Unassembled WGS sequence"/>
</dbReference>
<accession>A0A5C3LR94</accession>